<feature type="region of interest" description="Disordered" evidence="1">
    <location>
        <begin position="458"/>
        <end position="560"/>
    </location>
</feature>
<feature type="compositionally biased region" description="Polar residues" evidence="1">
    <location>
        <begin position="545"/>
        <end position="555"/>
    </location>
</feature>
<protein>
    <submittedName>
        <fullName evidence="3">Uncharacterized protein</fullName>
    </submittedName>
</protein>
<evidence type="ECO:0000313" key="3">
    <source>
        <dbReference type="EMBL" id="AAV27424.1"/>
    </source>
</evidence>
<feature type="transmembrane region" description="Helical" evidence="2">
    <location>
        <begin position="288"/>
        <end position="308"/>
    </location>
</feature>
<dbReference type="AlphaFoldDB" id="Q601R9"/>
<feature type="compositionally biased region" description="Basic and acidic residues" evidence="1">
    <location>
        <begin position="720"/>
        <end position="750"/>
    </location>
</feature>
<accession>Q601R9</accession>
<feature type="transmembrane region" description="Helical" evidence="2">
    <location>
        <begin position="6"/>
        <end position="25"/>
    </location>
</feature>
<gene>
    <name evidence="3" type="ordered locus">mhp132</name>
</gene>
<feature type="compositionally biased region" description="Polar residues" evidence="1">
    <location>
        <begin position="487"/>
        <end position="511"/>
    </location>
</feature>
<feature type="transmembrane region" description="Helical" evidence="2">
    <location>
        <begin position="107"/>
        <end position="129"/>
    </location>
</feature>
<organism evidence="3 4">
    <name type="scientific">Mesomycoplasma hyopneumoniae (strain 232)</name>
    <name type="common">Mycoplasma hyopneumoniae</name>
    <dbReference type="NCBI Taxonomy" id="295358"/>
    <lineage>
        <taxon>Bacteria</taxon>
        <taxon>Bacillati</taxon>
        <taxon>Mycoplasmatota</taxon>
        <taxon>Mycoplasmoidales</taxon>
        <taxon>Metamycoplasmataceae</taxon>
        <taxon>Mesomycoplasma</taxon>
    </lineage>
</organism>
<sequence length="750" mass="85067">MFGWLFSGLVSLITYPFFTLGWYLLVYLPLSVIAFFNFIFDQIGINVIVNAIFQKKSFAFENLPVGFWIFAITSVSMGFIVFILRYIKFLIIRKRSADSEIIAMGRVGFGSFAFIFLFPIIFFALLITIQSTLFLINQHIRGDQNLITVMLKSASDKIPEEEIKWISENYGSPSYSTFSGMESGEAISLIITLSASSLVIAYILGISFISWFTSSAQLFMNFLTMPVWAMTSIWDDGRRLKTWTKNFLGQFAIIIVYQISFNLFLIWVGSTYQIADLIDLSQVTSSQIFRFLIRISFIIGGGLAIAAFTRQIASQFGQEGAVDHQQRLASSTLKVGAVGIAGAAGVLSFLNKNGKNDKLDVSGLFEKNKNKNKNPFNVVDNSLAPGNSKLTNWRGPSIMGTLSTLATGSAMGYQGVKYAKKKYEQFKNWRAKRALDPNHKNGPTKLFIDKIGRFFRKNKKSDSSNSETEEEGRVKNKPKAAKNSKSGQNITENSNEKNNSVELKLENNGQKNAEVEQISEENQEKLEEVGVVNNEKFEKTKENGLKNTSETQNLDQKGDLETNEIVEEAEKSAEKTITTTELSTEKTEKLEENAIVKPKKQGFWEWFWGKLPDEEKKTKRKPRTKVVETSEKPTKKVTKKVKKTPKVELEKRPKKEKKVKTVEEKEKKPRGKKKKVTENQLDSTTNNQKTVNQTEKIELKNQDNNIDIKKAENNQENIESEIKEINDLEKQIKPENDNIKSEIIDDKKDK</sequence>
<keyword evidence="2" id="KW-0472">Membrane</keyword>
<name>Q601R9_MESH2</name>
<dbReference type="HOGENOM" id="CLU_021792_0_0_14"/>
<dbReference type="NCBIfam" id="NF045848">
    <property type="entry name" value="MMCAP2_0566_fam"/>
    <property type="match status" value="1"/>
</dbReference>
<feature type="transmembrane region" description="Helical" evidence="2">
    <location>
        <begin position="65"/>
        <end position="87"/>
    </location>
</feature>
<dbReference type="PhylomeDB" id="Q601R9"/>
<feature type="transmembrane region" description="Helical" evidence="2">
    <location>
        <begin position="186"/>
        <end position="212"/>
    </location>
</feature>
<evidence type="ECO:0000256" key="2">
    <source>
        <dbReference type="SAM" id="Phobius"/>
    </source>
</evidence>
<dbReference type="EMBL" id="AE017332">
    <property type="protein sequence ID" value="AAV27424.1"/>
    <property type="molecule type" value="Genomic_DNA"/>
</dbReference>
<feature type="compositionally biased region" description="Basic and acidic residues" evidence="1">
    <location>
        <begin position="695"/>
        <end position="713"/>
    </location>
</feature>
<dbReference type="KEGG" id="mhy:mhp132"/>
<feature type="region of interest" description="Disordered" evidence="1">
    <location>
        <begin position="611"/>
        <end position="750"/>
    </location>
</feature>
<dbReference type="NCBIfam" id="NF045889">
    <property type="entry name" value="ICE_Mbov_0396_TM"/>
    <property type="match status" value="1"/>
</dbReference>
<dbReference type="RefSeq" id="WP_011205970.1">
    <property type="nucleotide sequence ID" value="NC_006360.1"/>
</dbReference>
<feature type="compositionally biased region" description="Basic and acidic residues" evidence="1">
    <location>
        <begin position="625"/>
        <end position="634"/>
    </location>
</feature>
<feature type="transmembrane region" description="Helical" evidence="2">
    <location>
        <begin position="247"/>
        <end position="268"/>
    </location>
</feature>
<feature type="compositionally biased region" description="Basic residues" evidence="1">
    <location>
        <begin position="635"/>
        <end position="644"/>
    </location>
</feature>
<feature type="compositionally biased region" description="Basic and acidic residues" evidence="1">
    <location>
        <begin position="645"/>
        <end position="667"/>
    </location>
</feature>
<proteinExistence type="predicted"/>
<feature type="compositionally biased region" description="Basic and acidic residues" evidence="1">
    <location>
        <begin position="535"/>
        <end position="544"/>
    </location>
</feature>
<dbReference type="Proteomes" id="UP000006822">
    <property type="component" value="Chromosome"/>
</dbReference>
<feature type="transmembrane region" description="Helical" evidence="2">
    <location>
        <begin position="328"/>
        <end position="350"/>
    </location>
</feature>
<reference evidence="3 4" key="1">
    <citation type="journal article" date="2004" name="J. Bacteriol.">
        <title>The genome sequence of Mycoplasma hyopneumoniae strain 232, the agent of swine mycoplasmosis.</title>
        <authorList>
            <person name="Minion F.C."/>
            <person name="Lefkowitz E.J."/>
            <person name="Madsen M.L."/>
            <person name="Cleary B.J."/>
            <person name="Swartzell S.M."/>
            <person name="Mahairas G.G."/>
        </authorList>
    </citation>
    <scope>NUCLEOTIDE SEQUENCE [LARGE SCALE GENOMIC DNA]</scope>
    <source>
        <strain evidence="3 4">232</strain>
    </source>
</reference>
<dbReference type="eggNOG" id="ENOG502ZFWT">
    <property type="taxonomic scope" value="Bacteria"/>
</dbReference>
<keyword evidence="2" id="KW-1133">Transmembrane helix</keyword>
<feature type="compositionally biased region" description="Polar residues" evidence="1">
    <location>
        <begin position="678"/>
        <end position="694"/>
    </location>
</feature>
<keyword evidence="2" id="KW-0812">Transmembrane</keyword>
<feature type="transmembrane region" description="Helical" evidence="2">
    <location>
        <begin position="32"/>
        <end position="53"/>
    </location>
</feature>
<evidence type="ECO:0000256" key="1">
    <source>
        <dbReference type="SAM" id="MobiDB-lite"/>
    </source>
</evidence>
<evidence type="ECO:0000313" key="4">
    <source>
        <dbReference type="Proteomes" id="UP000006822"/>
    </source>
</evidence>